<reference evidence="1 2" key="1">
    <citation type="journal article" date="2014" name="Virol. J.">
        <title>First genome sequences of Achromobacter phages reveal new members of the N4 family.</title>
        <authorList>
            <person name="Wittmann J."/>
            <person name="Dreiseikelmann B."/>
            <person name="Rohde M."/>
            <person name="Meier-Kolthoff J.P."/>
            <person name="Bunk B."/>
            <person name="Rohde C."/>
        </authorList>
    </citation>
    <scope>NUCLEOTIDE SEQUENCE [LARGE SCALE GENOMIC DNA]</scope>
</reference>
<dbReference type="Proteomes" id="UP000018886">
    <property type="component" value="Segment"/>
</dbReference>
<organism evidence="1 2">
    <name type="scientific">Achromobacter phage JWDelta</name>
    <dbReference type="NCBI Taxonomy" id="1416008"/>
    <lineage>
        <taxon>Viruses</taxon>
        <taxon>Duplodnaviria</taxon>
        <taxon>Heunggongvirae</taxon>
        <taxon>Uroviricota</taxon>
        <taxon>Caudoviricetes</taxon>
        <taxon>Schitoviridae</taxon>
        <taxon>Rothmandenesvirinae</taxon>
        <taxon>Jwalphavirus</taxon>
        <taxon>Jwalphavirus jwalpha</taxon>
    </lineage>
</organism>
<proteinExistence type="predicted"/>
<evidence type="ECO:0000313" key="1">
    <source>
        <dbReference type="EMBL" id="AHC56555.1"/>
    </source>
</evidence>
<sequence length="60" mass="6290">MGSIPKNVPGGKSKVLTCCTSLLSTRVALAALLQERERDGLLNQWMFASTVGCSSHPASA</sequence>
<accession>V9SK95</accession>
<name>V9SK95_9CAUD</name>
<gene>
    <name evidence="1" type="ORF">JJJA_0039</name>
</gene>
<protein>
    <submittedName>
        <fullName evidence="1">Uncharacterized protein</fullName>
    </submittedName>
</protein>
<evidence type="ECO:0000313" key="2">
    <source>
        <dbReference type="Proteomes" id="UP000018886"/>
    </source>
</evidence>
<dbReference type="EMBL" id="KF787094">
    <property type="protein sequence ID" value="AHC56555.1"/>
    <property type="molecule type" value="Genomic_DNA"/>
</dbReference>